<dbReference type="AlphaFoldDB" id="A0A428KK76"/>
<reference evidence="2 3" key="1">
    <citation type="submission" date="2018-12" db="EMBL/GenBank/DDBJ databases">
        <authorList>
            <person name="Feng G."/>
            <person name="Zhu H."/>
        </authorList>
    </citation>
    <scope>NUCLEOTIDE SEQUENCE [LARGE SCALE GENOMIC DNA]</scope>
    <source>
        <strain evidence="2 3">KCTC 12533</strain>
    </source>
</reference>
<dbReference type="RefSeq" id="WP_125422987.1">
    <property type="nucleotide sequence ID" value="NZ_RWIT01000012.1"/>
</dbReference>
<sequence>MKKSFALLALTALYTLGTLPRTATAQPYAVGATAAASQETYYQGFDAGREKRSEFNGIYSEGTRDFDRAVSMEYDRVQNTYIQGNTDPDSLDYWNGYLDGLTSAP</sequence>
<organism evidence="2 3">
    <name type="scientific">Hymenobacter rigui</name>
    <dbReference type="NCBI Taxonomy" id="334424"/>
    <lineage>
        <taxon>Bacteria</taxon>
        <taxon>Pseudomonadati</taxon>
        <taxon>Bacteroidota</taxon>
        <taxon>Cytophagia</taxon>
        <taxon>Cytophagales</taxon>
        <taxon>Hymenobacteraceae</taxon>
        <taxon>Hymenobacter</taxon>
    </lineage>
</organism>
<dbReference type="Proteomes" id="UP000273500">
    <property type="component" value="Unassembled WGS sequence"/>
</dbReference>
<evidence type="ECO:0000313" key="3">
    <source>
        <dbReference type="Proteomes" id="UP000273500"/>
    </source>
</evidence>
<gene>
    <name evidence="2" type="ORF">EI291_17485</name>
</gene>
<evidence type="ECO:0000313" key="2">
    <source>
        <dbReference type="EMBL" id="RSK46838.1"/>
    </source>
</evidence>
<feature type="signal peptide" evidence="1">
    <location>
        <begin position="1"/>
        <end position="25"/>
    </location>
</feature>
<proteinExistence type="predicted"/>
<accession>A0A428KK76</accession>
<dbReference type="EMBL" id="RWIT01000012">
    <property type="protein sequence ID" value="RSK46838.1"/>
    <property type="molecule type" value="Genomic_DNA"/>
</dbReference>
<keyword evidence="3" id="KW-1185">Reference proteome</keyword>
<protein>
    <submittedName>
        <fullName evidence="2">Uncharacterized protein</fullName>
    </submittedName>
</protein>
<evidence type="ECO:0000256" key="1">
    <source>
        <dbReference type="SAM" id="SignalP"/>
    </source>
</evidence>
<comment type="caution">
    <text evidence="2">The sequence shown here is derived from an EMBL/GenBank/DDBJ whole genome shotgun (WGS) entry which is preliminary data.</text>
</comment>
<feature type="chain" id="PRO_5019269881" evidence="1">
    <location>
        <begin position="26"/>
        <end position="105"/>
    </location>
</feature>
<keyword evidence="1" id="KW-0732">Signal</keyword>
<name>A0A428KK76_9BACT</name>